<reference evidence="8 9" key="1">
    <citation type="submission" date="2013-03" db="EMBL/GenBank/DDBJ databases">
        <title>The Genome Sequence of Exophiala aquamarina CBS 119918.</title>
        <authorList>
            <consortium name="The Broad Institute Genomics Platform"/>
            <person name="Cuomo C."/>
            <person name="de Hoog S."/>
            <person name="Gorbushina A."/>
            <person name="Walker B."/>
            <person name="Young S.K."/>
            <person name="Zeng Q."/>
            <person name="Gargeya S."/>
            <person name="Fitzgerald M."/>
            <person name="Haas B."/>
            <person name="Abouelleil A."/>
            <person name="Allen A.W."/>
            <person name="Alvarado L."/>
            <person name="Arachchi H.M."/>
            <person name="Berlin A.M."/>
            <person name="Chapman S.B."/>
            <person name="Gainer-Dewar J."/>
            <person name="Goldberg J."/>
            <person name="Griggs A."/>
            <person name="Gujja S."/>
            <person name="Hansen M."/>
            <person name="Howarth C."/>
            <person name="Imamovic A."/>
            <person name="Ireland A."/>
            <person name="Larimer J."/>
            <person name="McCowan C."/>
            <person name="Murphy C."/>
            <person name="Pearson M."/>
            <person name="Poon T.W."/>
            <person name="Priest M."/>
            <person name="Roberts A."/>
            <person name="Saif S."/>
            <person name="Shea T."/>
            <person name="Sisk P."/>
            <person name="Sykes S."/>
            <person name="Wortman J."/>
            <person name="Nusbaum C."/>
            <person name="Birren B."/>
        </authorList>
    </citation>
    <scope>NUCLEOTIDE SEQUENCE [LARGE SCALE GENOMIC DNA]</scope>
    <source>
        <strain evidence="8 9">CBS 119918</strain>
    </source>
</reference>
<dbReference type="SUPFAM" id="SSF48264">
    <property type="entry name" value="Cytochrome P450"/>
    <property type="match status" value="1"/>
</dbReference>
<keyword evidence="3 6" id="KW-0560">Oxidoreductase</keyword>
<feature type="transmembrane region" description="Helical" evidence="7">
    <location>
        <begin position="43"/>
        <end position="63"/>
    </location>
</feature>
<keyword evidence="4 5" id="KW-0408">Iron</keyword>
<comment type="caution">
    <text evidence="8">The sequence shown here is derived from an EMBL/GenBank/DDBJ whole genome shotgun (WGS) entry which is preliminary data.</text>
</comment>
<dbReference type="GO" id="GO:0004497">
    <property type="term" value="F:monooxygenase activity"/>
    <property type="evidence" value="ECO:0007669"/>
    <property type="project" value="UniProtKB-KW"/>
</dbReference>
<dbReference type="PANTHER" id="PTHR46300:SF8">
    <property type="entry name" value="CYTOCHROME P450 2E1"/>
    <property type="match status" value="1"/>
</dbReference>
<keyword evidence="7" id="KW-1133">Transmembrane helix</keyword>
<evidence type="ECO:0000256" key="7">
    <source>
        <dbReference type="SAM" id="Phobius"/>
    </source>
</evidence>
<name>A0A072PL73_9EURO</name>
<evidence type="ECO:0000256" key="6">
    <source>
        <dbReference type="RuleBase" id="RU000461"/>
    </source>
</evidence>
<evidence type="ECO:0000313" key="9">
    <source>
        <dbReference type="Proteomes" id="UP000027920"/>
    </source>
</evidence>
<evidence type="ECO:0008006" key="10">
    <source>
        <dbReference type="Google" id="ProtNLM"/>
    </source>
</evidence>
<dbReference type="PROSITE" id="PS00086">
    <property type="entry name" value="CYTOCHROME_P450"/>
    <property type="match status" value="1"/>
</dbReference>
<sequence length="569" mass="64061">MAASISPSVIVTQIQNYLGTNHNETADALFKSDAVTAIGTYKWFIGTGIFVIVSAIQIIKYMLRDRPPPGLKLIPGPTSTIPYIGRVHDVDPNKPWFAMKKFCDEYNGIFRSTICGEMHIWIGDSDIGYELLCKKAKIYSSRPQVPAVPGSDSQGQYLPLLAHDDHWRNQRKFAHTVLTQGFNQKYYGYVSHEAKRFLYKLLVDPKDHFALTDRFCGRISARLGYGRPESAAAHCKNAGEFIPQISPSGPITNLMPFLGGLPEWLNPSIRKVRERREKEEKLWKGLMKQVSQEVEQGVAPISYAKTYFERKAAETGSRSFGFDDHEAAYAVGMLVTVAIFTIGGPLYCFFLAMVLHPEWQEKVRKEYDEVIGDRVVEVGDAPNLPILRAAIKECVRWRPPVPLGVPRLLEEDDEWNGYFLPKGAVIHVVDLALARNPKLYPDPETFNPARWLEKEYPTYKEPLTEHPRLMGHHGFGMGRRMCPGIEVTEAELLVACGSIVGCFELKPYLDSNGQPKWPESYKFTPNLIGGPLPFEMDVKVRNPEKAARIKAWYEESVADEIAGKIAAGL</sequence>
<gene>
    <name evidence="8" type="ORF">A1O9_02376</name>
</gene>
<dbReference type="InterPro" id="IPR001128">
    <property type="entry name" value="Cyt_P450"/>
</dbReference>
<dbReference type="HOGENOM" id="CLU_001570_2_1_1"/>
<comment type="cofactor">
    <cofactor evidence="5">
        <name>heme</name>
        <dbReference type="ChEBI" id="CHEBI:30413"/>
    </cofactor>
</comment>
<evidence type="ECO:0000256" key="5">
    <source>
        <dbReference type="PIRSR" id="PIRSR602401-1"/>
    </source>
</evidence>
<dbReference type="Proteomes" id="UP000027920">
    <property type="component" value="Unassembled WGS sequence"/>
</dbReference>
<dbReference type="InterPro" id="IPR002401">
    <property type="entry name" value="Cyt_P450_E_grp-I"/>
</dbReference>
<dbReference type="InterPro" id="IPR036396">
    <property type="entry name" value="Cyt_P450_sf"/>
</dbReference>
<dbReference type="InterPro" id="IPR017972">
    <property type="entry name" value="Cyt_P450_CS"/>
</dbReference>
<dbReference type="OrthoDB" id="1103324at2759"/>
<keyword evidence="7" id="KW-0812">Transmembrane</keyword>
<dbReference type="PRINTS" id="PR00463">
    <property type="entry name" value="EP450I"/>
</dbReference>
<feature type="binding site" description="axial binding residue" evidence="5">
    <location>
        <position position="482"/>
    </location>
    <ligand>
        <name>heme</name>
        <dbReference type="ChEBI" id="CHEBI:30413"/>
    </ligand>
    <ligandPart>
        <name>Fe</name>
        <dbReference type="ChEBI" id="CHEBI:18248"/>
    </ligandPart>
</feature>
<evidence type="ECO:0000256" key="3">
    <source>
        <dbReference type="ARBA" id="ARBA00023002"/>
    </source>
</evidence>
<dbReference type="VEuPathDB" id="FungiDB:A1O9_02376"/>
<evidence type="ECO:0000256" key="4">
    <source>
        <dbReference type="ARBA" id="ARBA00023004"/>
    </source>
</evidence>
<dbReference type="AlphaFoldDB" id="A0A072PL73"/>
<dbReference type="STRING" id="1182545.A0A072PL73"/>
<keyword evidence="5 6" id="KW-0349">Heme</keyword>
<keyword evidence="9" id="KW-1185">Reference proteome</keyword>
<comment type="similarity">
    <text evidence="1 6">Belongs to the cytochrome P450 family.</text>
</comment>
<accession>A0A072PL73</accession>
<dbReference type="Gene3D" id="1.10.630.10">
    <property type="entry name" value="Cytochrome P450"/>
    <property type="match status" value="1"/>
</dbReference>
<protein>
    <recommendedName>
        <fullName evidence="10">Cytochrome P450 oxidoreductase</fullName>
    </recommendedName>
</protein>
<dbReference type="RefSeq" id="XP_013263404.1">
    <property type="nucleotide sequence ID" value="XM_013407950.1"/>
</dbReference>
<dbReference type="GeneID" id="25277320"/>
<dbReference type="GO" id="GO:0005506">
    <property type="term" value="F:iron ion binding"/>
    <property type="evidence" value="ECO:0007669"/>
    <property type="project" value="InterPro"/>
</dbReference>
<keyword evidence="2 5" id="KW-0479">Metal-binding</keyword>
<dbReference type="GO" id="GO:0016705">
    <property type="term" value="F:oxidoreductase activity, acting on paired donors, with incorporation or reduction of molecular oxygen"/>
    <property type="evidence" value="ECO:0007669"/>
    <property type="project" value="InterPro"/>
</dbReference>
<dbReference type="InterPro" id="IPR050364">
    <property type="entry name" value="Cytochrome_P450_fung"/>
</dbReference>
<dbReference type="GO" id="GO:0020037">
    <property type="term" value="F:heme binding"/>
    <property type="evidence" value="ECO:0007669"/>
    <property type="project" value="InterPro"/>
</dbReference>
<dbReference type="PRINTS" id="PR00385">
    <property type="entry name" value="P450"/>
</dbReference>
<evidence type="ECO:0000256" key="1">
    <source>
        <dbReference type="ARBA" id="ARBA00010617"/>
    </source>
</evidence>
<evidence type="ECO:0000256" key="2">
    <source>
        <dbReference type="ARBA" id="ARBA00022723"/>
    </source>
</evidence>
<keyword evidence="6" id="KW-0503">Monooxygenase</keyword>
<keyword evidence="7" id="KW-0472">Membrane</keyword>
<dbReference type="EMBL" id="AMGV01000002">
    <property type="protein sequence ID" value="KEF60814.1"/>
    <property type="molecule type" value="Genomic_DNA"/>
</dbReference>
<proteinExistence type="inferred from homology"/>
<dbReference type="Pfam" id="PF00067">
    <property type="entry name" value="p450"/>
    <property type="match status" value="1"/>
</dbReference>
<feature type="transmembrane region" description="Helical" evidence="7">
    <location>
        <begin position="327"/>
        <end position="355"/>
    </location>
</feature>
<organism evidence="8 9">
    <name type="scientific">Exophiala aquamarina CBS 119918</name>
    <dbReference type="NCBI Taxonomy" id="1182545"/>
    <lineage>
        <taxon>Eukaryota</taxon>
        <taxon>Fungi</taxon>
        <taxon>Dikarya</taxon>
        <taxon>Ascomycota</taxon>
        <taxon>Pezizomycotina</taxon>
        <taxon>Eurotiomycetes</taxon>
        <taxon>Chaetothyriomycetidae</taxon>
        <taxon>Chaetothyriales</taxon>
        <taxon>Herpotrichiellaceae</taxon>
        <taxon>Exophiala</taxon>
    </lineage>
</organism>
<dbReference type="PANTHER" id="PTHR46300">
    <property type="entry name" value="P450, PUTATIVE (EUROFUNG)-RELATED-RELATED"/>
    <property type="match status" value="1"/>
</dbReference>
<evidence type="ECO:0000313" key="8">
    <source>
        <dbReference type="EMBL" id="KEF60814.1"/>
    </source>
</evidence>